<dbReference type="InterPro" id="IPR019734">
    <property type="entry name" value="TPR_rpt"/>
</dbReference>
<feature type="repeat" description="TPR" evidence="1">
    <location>
        <begin position="55"/>
        <end position="88"/>
    </location>
</feature>
<gene>
    <name evidence="2" type="ORF">SAMN06265222_1011152</name>
</gene>
<keyword evidence="3" id="KW-1185">Reference proteome</keyword>
<dbReference type="EMBL" id="FXUG01000001">
    <property type="protein sequence ID" value="SMP44517.1"/>
    <property type="molecule type" value="Genomic_DNA"/>
</dbReference>
<keyword evidence="1" id="KW-0802">TPR repeat</keyword>
<dbReference type="Gene3D" id="1.25.40.10">
    <property type="entry name" value="Tetratricopeptide repeat domain"/>
    <property type="match status" value="1"/>
</dbReference>
<dbReference type="PROSITE" id="PS50005">
    <property type="entry name" value="TPR"/>
    <property type="match status" value="1"/>
</dbReference>
<proteinExistence type="predicted"/>
<name>A0ABY1PS46_9BACT</name>
<accession>A0ABY1PS46</accession>
<comment type="caution">
    <text evidence="2">The sequence shown here is derived from an EMBL/GenBank/DDBJ whole genome shotgun (WGS) entry which is preliminary data.</text>
</comment>
<dbReference type="SUPFAM" id="SSF48452">
    <property type="entry name" value="TPR-like"/>
    <property type="match status" value="1"/>
</dbReference>
<reference evidence="2 3" key="1">
    <citation type="submission" date="2017-05" db="EMBL/GenBank/DDBJ databases">
        <authorList>
            <person name="Varghese N."/>
            <person name="Submissions S."/>
        </authorList>
    </citation>
    <scope>NUCLEOTIDE SEQUENCE [LARGE SCALE GENOMIC DNA]</scope>
    <source>
        <strain evidence="2 3">DSM 25457</strain>
    </source>
</reference>
<dbReference type="InterPro" id="IPR011990">
    <property type="entry name" value="TPR-like_helical_dom_sf"/>
</dbReference>
<dbReference type="Pfam" id="PF13432">
    <property type="entry name" value="TPR_16"/>
    <property type="match status" value="1"/>
</dbReference>
<evidence type="ECO:0000313" key="3">
    <source>
        <dbReference type="Proteomes" id="UP001158067"/>
    </source>
</evidence>
<organism evidence="2 3">
    <name type="scientific">Neorhodopirellula lusitana</name>
    <dbReference type="NCBI Taxonomy" id="445327"/>
    <lineage>
        <taxon>Bacteria</taxon>
        <taxon>Pseudomonadati</taxon>
        <taxon>Planctomycetota</taxon>
        <taxon>Planctomycetia</taxon>
        <taxon>Pirellulales</taxon>
        <taxon>Pirellulaceae</taxon>
        <taxon>Neorhodopirellula</taxon>
    </lineage>
</organism>
<dbReference type="Proteomes" id="UP001158067">
    <property type="component" value="Unassembled WGS sequence"/>
</dbReference>
<evidence type="ECO:0000313" key="2">
    <source>
        <dbReference type="EMBL" id="SMP44517.1"/>
    </source>
</evidence>
<protein>
    <submittedName>
        <fullName evidence="2">Tetratricopeptide repeat-containing protein</fullName>
    </submittedName>
</protein>
<evidence type="ECO:0000256" key="1">
    <source>
        <dbReference type="PROSITE-ProRule" id="PRU00339"/>
    </source>
</evidence>
<sequence length="171" mass="19365">MATWFLFGKLTSVAALFDFGEKRCRKNLALGDRIRMSDDRIAQCRATALARPDDTENLWSWGHALLDANEAEEARSKFERIVELEPDDHESWHIVGVCFARSNLWPNAIFAYRRALDVYREFPDCWADLGDALVANGALHDARSAYESGLSAVLPNEEAHNQILRGLDRLS</sequence>